<evidence type="ECO:0000256" key="1">
    <source>
        <dbReference type="ARBA" id="ARBA00004123"/>
    </source>
</evidence>
<dbReference type="STRING" id="109376.A0A0D3EFA2"/>
<reference evidence="10 11" key="1">
    <citation type="journal article" date="2014" name="Genome Biol.">
        <title>Transcriptome and methylome profiling reveals relics of genome dominance in the mesopolyploid Brassica oleracea.</title>
        <authorList>
            <person name="Parkin I.A."/>
            <person name="Koh C."/>
            <person name="Tang H."/>
            <person name="Robinson S.J."/>
            <person name="Kagale S."/>
            <person name="Clarke W.E."/>
            <person name="Town C.D."/>
            <person name="Nixon J."/>
            <person name="Krishnakumar V."/>
            <person name="Bidwell S.L."/>
            <person name="Denoeud F."/>
            <person name="Belcram H."/>
            <person name="Links M.G."/>
            <person name="Just J."/>
            <person name="Clarke C."/>
            <person name="Bender T."/>
            <person name="Huebert T."/>
            <person name="Mason A.S."/>
            <person name="Pires J.C."/>
            <person name="Barker G."/>
            <person name="Moore J."/>
            <person name="Walley P.G."/>
            <person name="Manoli S."/>
            <person name="Batley J."/>
            <person name="Edwards D."/>
            <person name="Nelson M.N."/>
            <person name="Wang X."/>
            <person name="Paterson A.H."/>
            <person name="King G."/>
            <person name="Bancroft I."/>
            <person name="Chalhoub B."/>
            <person name="Sharpe A.G."/>
        </authorList>
    </citation>
    <scope>NUCLEOTIDE SEQUENCE</scope>
    <source>
        <strain evidence="10 11">cv. TO1000</strain>
    </source>
</reference>
<evidence type="ECO:0000256" key="7">
    <source>
        <dbReference type="ARBA" id="ARBA00023242"/>
    </source>
</evidence>
<keyword evidence="11" id="KW-1185">Reference proteome</keyword>
<dbReference type="PROSITE" id="PS50250">
    <property type="entry name" value="PCI"/>
    <property type="match status" value="1"/>
</dbReference>
<dbReference type="InterPro" id="IPR000717">
    <property type="entry name" value="PCI_dom"/>
</dbReference>
<evidence type="ECO:0000313" key="11">
    <source>
        <dbReference type="Proteomes" id="UP000032141"/>
    </source>
</evidence>
<dbReference type="eggNOG" id="KOG2582">
    <property type="taxonomic scope" value="Eukaryota"/>
</dbReference>
<keyword evidence="5" id="KW-0963">Cytoplasm</keyword>
<feature type="region of interest" description="Disordered" evidence="8">
    <location>
        <begin position="109"/>
        <end position="144"/>
    </location>
</feature>
<dbReference type="Pfam" id="PF07734">
    <property type="entry name" value="FBA_1"/>
    <property type="match status" value="1"/>
</dbReference>
<dbReference type="Pfam" id="PF01399">
    <property type="entry name" value="PCI"/>
    <property type="match status" value="1"/>
</dbReference>
<evidence type="ECO:0000256" key="2">
    <source>
        <dbReference type="ARBA" id="ARBA00004496"/>
    </source>
</evidence>
<dbReference type="SMART" id="SM00088">
    <property type="entry name" value="PINT"/>
    <property type="match status" value="1"/>
</dbReference>
<dbReference type="SUPFAM" id="SSF46785">
    <property type="entry name" value="Winged helix' DNA-binding domain"/>
    <property type="match status" value="1"/>
</dbReference>
<comment type="subcellular location">
    <subcellularLocation>
        <location evidence="2">Cytoplasm</location>
    </subcellularLocation>
    <subcellularLocation>
        <location evidence="1">Nucleus</location>
    </subcellularLocation>
</comment>
<sequence>MAATNLQDKNFDDDIEEVFQRSTLDWLNQGDLRQACDYPLPREPYSVGARTARGGHLSLLRPSLQRSLWVGRRGRDKKKELQIRTTCTRGSEDDGGADEDVVDEAAEDGGVDEAAEDGGEEDSTSSSDSDDVDGDPDYDPDLDESEKGKSLLSLCINLLDLYPYFLKILCLLVNLGSSDVHLEQLDLSIHSLGYLEALARGLVSNGNASGVVLLIDEKHVFKMARRAERCASRNMALALKNILIRFTLISPYARLFNMARALRNPPSPRRYMATEPLPEDYDDDEVVVLILAVVTLCKRFKDRVLELKDPIRGVAPLVSAVRKVQVSANCLTVLHPDCLQLCLQAKCYKAGYDEMNGIGLKRFQKTSELHYNPYYEVGNHYNDGKISELEAVVVAQSSDLEQDKDTGLVKQAVSSLYKRNILGLTHKYLTLSLQDIVNMMVQTANAKEAETHVIQMIQDGQIHALINQKDGVVRLLEDPEQYKTSEMIEVMVSVIQRTIGLSKNLLAMDESLSCDPLYLGKGKSKVPPLSLPCEAYFQDTVSQSSVREDQLVVLFQTWDILTFEIWISTKIGDDPNAVSWNNKFFLSANIKQLIHPQWQFPASASFFIDEEKKVAVVFDKDTDIRNPTREVAYIIGVDGSLKEAADVRECADRLCECLSLANVLSL</sequence>
<dbReference type="InterPro" id="IPR050756">
    <property type="entry name" value="CSN3"/>
</dbReference>
<feature type="domain" description="PCI" evidence="9">
    <location>
        <begin position="260"/>
        <end position="480"/>
    </location>
</feature>
<dbReference type="InterPro" id="IPR036390">
    <property type="entry name" value="WH_DNA-bd_sf"/>
</dbReference>
<dbReference type="EnsemblPlants" id="Bo9g164020.1">
    <property type="protein sequence ID" value="Bo9g164020.1"/>
    <property type="gene ID" value="Bo9g164020"/>
</dbReference>
<comment type="similarity">
    <text evidence="3">Belongs to the CSN3 family.</text>
</comment>
<evidence type="ECO:0000259" key="9">
    <source>
        <dbReference type="PROSITE" id="PS50250"/>
    </source>
</evidence>
<dbReference type="GO" id="GO:0006511">
    <property type="term" value="P:ubiquitin-dependent protein catabolic process"/>
    <property type="evidence" value="ECO:0007669"/>
    <property type="project" value="TreeGrafter"/>
</dbReference>
<dbReference type="GO" id="GO:0005737">
    <property type="term" value="C:cytoplasm"/>
    <property type="evidence" value="ECO:0007669"/>
    <property type="project" value="UniProtKB-SubCell"/>
</dbReference>
<name>A0A0D3EFA2_BRAOL</name>
<dbReference type="Gramene" id="Bo9g164020.1">
    <property type="protein sequence ID" value="Bo9g164020.1"/>
    <property type="gene ID" value="Bo9g164020"/>
</dbReference>
<dbReference type="GO" id="GO:0008180">
    <property type="term" value="C:COP9 signalosome"/>
    <property type="evidence" value="ECO:0007669"/>
    <property type="project" value="UniProtKB-KW"/>
</dbReference>
<evidence type="ECO:0000256" key="6">
    <source>
        <dbReference type="ARBA" id="ARBA00022790"/>
    </source>
</evidence>
<reference evidence="10" key="2">
    <citation type="submission" date="2015-03" db="UniProtKB">
        <authorList>
            <consortium name="EnsemblPlants"/>
        </authorList>
    </citation>
    <scope>IDENTIFICATION</scope>
</reference>
<evidence type="ECO:0000313" key="10">
    <source>
        <dbReference type="EnsemblPlants" id="Bo9g164020.1"/>
    </source>
</evidence>
<dbReference type="Proteomes" id="UP000032141">
    <property type="component" value="Chromosome C9"/>
</dbReference>
<dbReference type="Gene3D" id="1.25.40.570">
    <property type="match status" value="1"/>
</dbReference>
<protein>
    <recommendedName>
        <fullName evidence="4">COP9 signalosome complex subunit 3</fullName>
    </recommendedName>
</protein>
<dbReference type="InterPro" id="IPR055089">
    <property type="entry name" value="COP9_N"/>
</dbReference>
<proteinExistence type="inferred from homology"/>
<dbReference type="HOGENOM" id="CLU_412443_0_0_1"/>
<evidence type="ECO:0000256" key="8">
    <source>
        <dbReference type="SAM" id="MobiDB-lite"/>
    </source>
</evidence>
<evidence type="ECO:0000256" key="3">
    <source>
        <dbReference type="ARBA" id="ARBA00007084"/>
    </source>
</evidence>
<keyword evidence="6" id="KW-0736">Signalosome</keyword>
<dbReference type="PANTHER" id="PTHR10758">
    <property type="entry name" value="26S PROTEASOME NON-ATPASE REGULATORY SUBUNIT 3/COP9 SIGNALOSOME COMPLEX SUBUNIT 3"/>
    <property type="match status" value="1"/>
</dbReference>
<evidence type="ECO:0000256" key="4">
    <source>
        <dbReference type="ARBA" id="ARBA00014878"/>
    </source>
</evidence>
<dbReference type="OMA" id="SLPCEAY"/>
<dbReference type="Pfam" id="PF22788">
    <property type="entry name" value="COP9_hel_rpt"/>
    <property type="match status" value="1"/>
</dbReference>
<dbReference type="PANTHER" id="PTHR10758:SF1">
    <property type="entry name" value="COP9 SIGNALOSOME COMPLEX SUBUNIT 3"/>
    <property type="match status" value="1"/>
</dbReference>
<dbReference type="AlphaFoldDB" id="A0A0D3EFA2"/>
<dbReference type="InterPro" id="IPR006527">
    <property type="entry name" value="F-box-assoc_dom_typ1"/>
</dbReference>
<organism evidence="10 11">
    <name type="scientific">Brassica oleracea var. oleracea</name>
    <dbReference type="NCBI Taxonomy" id="109376"/>
    <lineage>
        <taxon>Eukaryota</taxon>
        <taxon>Viridiplantae</taxon>
        <taxon>Streptophyta</taxon>
        <taxon>Embryophyta</taxon>
        <taxon>Tracheophyta</taxon>
        <taxon>Spermatophyta</taxon>
        <taxon>Magnoliopsida</taxon>
        <taxon>eudicotyledons</taxon>
        <taxon>Gunneridae</taxon>
        <taxon>Pentapetalae</taxon>
        <taxon>rosids</taxon>
        <taxon>malvids</taxon>
        <taxon>Brassicales</taxon>
        <taxon>Brassicaceae</taxon>
        <taxon>Brassiceae</taxon>
        <taxon>Brassica</taxon>
    </lineage>
</organism>
<evidence type="ECO:0000256" key="5">
    <source>
        <dbReference type="ARBA" id="ARBA00022490"/>
    </source>
</evidence>
<accession>A0A0D3EFA2</accession>
<keyword evidence="7" id="KW-0539">Nucleus</keyword>